<gene>
    <name evidence="1" type="ORF">GCM10009839_30370</name>
</gene>
<reference evidence="2" key="1">
    <citation type="journal article" date="2019" name="Int. J. Syst. Evol. Microbiol.">
        <title>The Global Catalogue of Microorganisms (GCM) 10K type strain sequencing project: providing services to taxonomists for standard genome sequencing and annotation.</title>
        <authorList>
            <consortium name="The Broad Institute Genomics Platform"/>
            <consortium name="The Broad Institute Genome Sequencing Center for Infectious Disease"/>
            <person name="Wu L."/>
            <person name="Ma J."/>
        </authorList>
    </citation>
    <scope>NUCLEOTIDE SEQUENCE [LARGE SCALE GENOMIC DNA]</scope>
    <source>
        <strain evidence="2">JCM 16014</strain>
    </source>
</reference>
<evidence type="ECO:0000313" key="1">
    <source>
        <dbReference type="EMBL" id="GAA2028963.1"/>
    </source>
</evidence>
<sequence>MLDGGTAMTSFAVFWPAVSFLVRVRFDPGDDHRVVGAGALADEADASQGAQAGSV</sequence>
<organism evidence="1 2">
    <name type="scientific">Catenulispora yoronensis</name>
    <dbReference type="NCBI Taxonomy" id="450799"/>
    <lineage>
        <taxon>Bacteria</taxon>
        <taxon>Bacillati</taxon>
        <taxon>Actinomycetota</taxon>
        <taxon>Actinomycetes</taxon>
        <taxon>Catenulisporales</taxon>
        <taxon>Catenulisporaceae</taxon>
        <taxon>Catenulispora</taxon>
    </lineage>
</organism>
<dbReference type="EMBL" id="BAAAQN010000015">
    <property type="protein sequence ID" value="GAA2028963.1"/>
    <property type="molecule type" value="Genomic_DNA"/>
</dbReference>
<dbReference type="Proteomes" id="UP001500751">
    <property type="component" value="Unassembled WGS sequence"/>
</dbReference>
<protein>
    <submittedName>
        <fullName evidence="1">Uncharacterized protein</fullName>
    </submittedName>
</protein>
<accession>A0ABP5FL00</accession>
<comment type="caution">
    <text evidence="1">The sequence shown here is derived from an EMBL/GenBank/DDBJ whole genome shotgun (WGS) entry which is preliminary data.</text>
</comment>
<proteinExistence type="predicted"/>
<name>A0ABP5FL00_9ACTN</name>
<evidence type="ECO:0000313" key="2">
    <source>
        <dbReference type="Proteomes" id="UP001500751"/>
    </source>
</evidence>
<keyword evidence="2" id="KW-1185">Reference proteome</keyword>